<dbReference type="Gene3D" id="2.60.40.2310">
    <property type="match status" value="1"/>
</dbReference>
<dbReference type="PANTHER" id="PTHR10795">
    <property type="entry name" value="PROPROTEIN CONVERTASE SUBTILISIN/KEXIN"/>
    <property type="match status" value="1"/>
</dbReference>
<keyword evidence="3" id="KW-0645">Protease</keyword>
<evidence type="ECO:0000256" key="4">
    <source>
        <dbReference type="ARBA" id="ARBA00022729"/>
    </source>
</evidence>
<evidence type="ECO:0000259" key="8">
    <source>
        <dbReference type="Pfam" id="PF00082"/>
    </source>
</evidence>
<reference evidence="10" key="1">
    <citation type="journal article" date="2021" name="J. Hered.">
        <title>Genome Assembly of Salicaceae Populus deltoides (Eastern Cottonwood) I-69 Based on Nanopore Sequencing and Hi-C Technologies.</title>
        <authorList>
            <person name="Bai S."/>
            <person name="Wu H."/>
            <person name="Zhang J."/>
            <person name="Pan Z."/>
            <person name="Zhao W."/>
            <person name="Li Z."/>
            <person name="Tong C."/>
        </authorList>
    </citation>
    <scope>NUCLEOTIDE SEQUENCE</scope>
    <source>
        <tissue evidence="10">Leaf</tissue>
    </source>
</reference>
<keyword evidence="4" id="KW-0732">Signal</keyword>
<keyword evidence="6" id="KW-0720">Serine protease</keyword>
<dbReference type="PROSITE" id="PS51892">
    <property type="entry name" value="SUBTILASE"/>
    <property type="match status" value="1"/>
</dbReference>
<name>A0A8T2X7N9_POPDE</name>
<dbReference type="InterPro" id="IPR041469">
    <property type="entry name" value="Subtilisin-like_FN3"/>
</dbReference>
<organism evidence="10 11">
    <name type="scientific">Populus deltoides</name>
    <name type="common">Eastern poplar</name>
    <name type="synonym">Eastern cottonwood</name>
    <dbReference type="NCBI Taxonomy" id="3696"/>
    <lineage>
        <taxon>Eukaryota</taxon>
        <taxon>Viridiplantae</taxon>
        <taxon>Streptophyta</taxon>
        <taxon>Embryophyta</taxon>
        <taxon>Tracheophyta</taxon>
        <taxon>Spermatophyta</taxon>
        <taxon>Magnoliopsida</taxon>
        <taxon>eudicotyledons</taxon>
        <taxon>Gunneridae</taxon>
        <taxon>Pentapetalae</taxon>
        <taxon>rosids</taxon>
        <taxon>fabids</taxon>
        <taxon>Malpighiales</taxon>
        <taxon>Salicaceae</taxon>
        <taxon>Saliceae</taxon>
        <taxon>Populus</taxon>
    </lineage>
</organism>
<dbReference type="Proteomes" id="UP000807159">
    <property type="component" value="Chromosome 14"/>
</dbReference>
<dbReference type="GO" id="GO:0005576">
    <property type="term" value="C:extracellular region"/>
    <property type="evidence" value="ECO:0007669"/>
    <property type="project" value="UniProtKB-SubCell"/>
</dbReference>
<proteinExistence type="inferred from homology"/>
<dbReference type="GO" id="GO:0004252">
    <property type="term" value="F:serine-type endopeptidase activity"/>
    <property type="evidence" value="ECO:0007669"/>
    <property type="project" value="InterPro"/>
</dbReference>
<comment type="similarity">
    <text evidence="2 7">Belongs to the peptidase S8 family.</text>
</comment>
<dbReference type="Gene3D" id="3.40.50.200">
    <property type="entry name" value="Peptidase S8/S53 domain"/>
    <property type="match status" value="1"/>
</dbReference>
<comment type="caution">
    <text evidence="10">The sequence shown here is derived from an EMBL/GenBank/DDBJ whole genome shotgun (WGS) entry which is preliminary data.</text>
</comment>
<dbReference type="Gene3D" id="3.50.30.30">
    <property type="match status" value="1"/>
</dbReference>
<evidence type="ECO:0000256" key="1">
    <source>
        <dbReference type="ARBA" id="ARBA00004613"/>
    </source>
</evidence>
<gene>
    <name evidence="10" type="ORF">H0E87_023918</name>
</gene>
<evidence type="ECO:0000313" key="11">
    <source>
        <dbReference type="Proteomes" id="UP000807159"/>
    </source>
</evidence>
<evidence type="ECO:0000313" key="10">
    <source>
        <dbReference type="EMBL" id="KAH8488027.1"/>
    </source>
</evidence>
<dbReference type="GO" id="GO:0006508">
    <property type="term" value="P:proteolysis"/>
    <property type="evidence" value="ECO:0007669"/>
    <property type="project" value="UniProtKB-KW"/>
</dbReference>
<dbReference type="EMBL" id="JACEGQ020000014">
    <property type="protein sequence ID" value="KAH8488027.1"/>
    <property type="molecule type" value="Genomic_DNA"/>
</dbReference>
<comment type="subcellular location">
    <subcellularLocation>
        <location evidence="1">Secreted</location>
    </subcellularLocation>
</comment>
<evidence type="ECO:0000259" key="9">
    <source>
        <dbReference type="Pfam" id="PF17766"/>
    </source>
</evidence>
<dbReference type="Pfam" id="PF17766">
    <property type="entry name" value="fn3_6"/>
    <property type="match status" value="1"/>
</dbReference>
<dbReference type="PROSITE" id="PS00138">
    <property type="entry name" value="SUBTILASE_SER"/>
    <property type="match status" value="1"/>
</dbReference>
<feature type="domain" description="Subtilisin-like protease fibronectin type-III" evidence="9">
    <location>
        <begin position="268"/>
        <end position="372"/>
    </location>
</feature>
<dbReference type="InterPro" id="IPR000209">
    <property type="entry name" value="Peptidase_S8/S53_dom"/>
</dbReference>
<dbReference type="SUPFAM" id="SSF52743">
    <property type="entry name" value="Subtilisin-like"/>
    <property type="match status" value="1"/>
</dbReference>
<keyword evidence="11" id="KW-1185">Reference proteome</keyword>
<evidence type="ECO:0000256" key="3">
    <source>
        <dbReference type="ARBA" id="ARBA00022670"/>
    </source>
</evidence>
<dbReference type="InterPro" id="IPR045051">
    <property type="entry name" value="SBT"/>
</dbReference>
<keyword evidence="5" id="KW-0378">Hydrolase</keyword>
<evidence type="ECO:0000256" key="6">
    <source>
        <dbReference type="ARBA" id="ARBA00022825"/>
    </source>
</evidence>
<feature type="domain" description="Peptidase S8/S53" evidence="8">
    <location>
        <begin position="92"/>
        <end position="189"/>
    </location>
</feature>
<protein>
    <submittedName>
        <fullName evidence="10">Uncharacterized protein</fullName>
    </submittedName>
</protein>
<dbReference type="AlphaFoldDB" id="A0A8T2X7N9"/>
<evidence type="ECO:0000256" key="7">
    <source>
        <dbReference type="PROSITE-ProRule" id="PRU01240"/>
    </source>
</evidence>
<dbReference type="CDD" id="cd02120">
    <property type="entry name" value="PA_subtilisin_like"/>
    <property type="match status" value="1"/>
</dbReference>
<evidence type="ECO:0000256" key="2">
    <source>
        <dbReference type="ARBA" id="ARBA00011073"/>
    </source>
</evidence>
<dbReference type="InterPro" id="IPR023828">
    <property type="entry name" value="Peptidase_S8_Ser-AS"/>
</dbReference>
<dbReference type="InterPro" id="IPR036852">
    <property type="entry name" value="Peptidase_S8/S53_dom_sf"/>
</dbReference>
<comment type="caution">
    <text evidence="7">Lacks conserved residue(s) required for the propagation of feature annotation.</text>
</comment>
<dbReference type="Pfam" id="PF00082">
    <property type="entry name" value="Peptidase_S8"/>
    <property type="match status" value="1"/>
</dbReference>
<sequence>MSELIKIGPKIVVCEGAFDSNDLSDQVENVSSANVTAGVFITNFTDTEEFIGNGFPVVIVSLKDGKTIIDYIKNNNSPQASAEFRETDLGIEPAPRLTSYSSRGPSTSCPLVMKPDIMAPGSLILAAWPQNIAVDSNNSQPMFSNFNILSGTSMACPHAAGVAALLRKAHPDWSPAAIRSAMMTTADTMDNTMEPIKDIGFGNRINPATPLDMGAGQVNPNKALDPGLIYDVNSTDYVRLLCATNFTEKQIQVITRSSSTDCSNPSSDLNYPSFIAYFNEKKSPSNLTIVREFHRTVTNVGEGTCIYTASVTPMRGLKVNVMPDKLEFKTKYEKLSYKLTIEGPALLDETVTFGYLNWADAGGKHVVRSPIAATSLKPELSSKN</sequence>
<accession>A0A8T2X7N9</accession>
<evidence type="ECO:0000256" key="5">
    <source>
        <dbReference type="ARBA" id="ARBA00022801"/>
    </source>
</evidence>